<dbReference type="InterPro" id="IPR011009">
    <property type="entry name" value="Kinase-like_dom_sf"/>
</dbReference>
<dbReference type="PANTHER" id="PTHR21310">
    <property type="entry name" value="AMINOGLYCOSIDE PHOSPHOTRANSFERASE-RELATED-RELATED"/>
    <property type="match status" value="1"/>
</dbReference>
<dbReference type="CDD" id="cd05120">
    <property type="entry name" value="APH_ChoK_like"/>
    <property type="match status" value="1"/>
</dbReference>
<dbReference type="RefSeq" id="XP_045272007.1">
    <property type="nucleotide sequence ID" value="XM_045416230.1"/>
</dbReference>
<keyword evidence="4" id="KW-1185">Reference proteome</keyword>
<dbReference type="InterPro" id="IPR051678">
    <property type="entry name" value="AGP_Transferase"/>
</dbReference>
<dbReference type="EMBL" id="EQ999973">
    <property type="protein sequence ID" value="EEQ83918.2"/>
    <property type="molecule type" value="Genomic_DNA"/>
</dbReference>
<accession>A0ABP2ELY4</accession>
<evidence type="ECO:0000313" key="4">
    <source>
        <dbReference type="Proteomes" id="UP000002039"/>
    </source>
</evidence>
<protein>
    <submittedName>
        <fullName evidence="3">Phosphotransferase enzyme family protein</fullName>
    </submittedName>
</protein>
<evidence type="ECO:0000256" key="1">
    <source>
        <dbReference type="SAM" id="MobiDB-lite"/>
    </source>
</evidence>
<dbReference type="Gene3D" id="3.90.1200.10">
    <property type="match status" value="1"/>
</dbReference>
<dbReference type="GeneID" id="69023439"/>
<sequence>MGPFTPKAGYGQGLGHDMFGRYEVFRLDEHRVLKKSRGGLRESDTMKFIAANTTIPVPKVYGTKLDGEGELSYIVMEYVPGESLEDAWIKLSPDQRVSALHQIAQYLSELQQLTGKRIKGVNDTSVRVGGYHSRWGGPFETEKEFNDFLAHYTQGTQGPHLLPVDNHIIHFAHGDLSPRNIMVNKSGQITAIIDWEWAGWMPEYWDILRMRMDLPGKSKMPDYGNLFRSTFPPKYQKEYWALVYLSRFEPLVRGGLPFLAVWFSILRANSAMGKKKGKKERLHKASNSASMNESNSYSALPEVLPYRDRCCYLLAGRNAESYTVPYYFLKDHPCLLSKIGPSSLSDPPRTVHDHVVRFVDLDENIAHTMVHFLYIGEYKTLRLSVPESKNVEMENKYRRSVAVFSFASKYELSPLVALAMEVMEKTCKSVSLLVALDVGSKEYKELCPKHRLWFDGHIRAMLQSMFEDDGNMFIHRDILKHVKGSFSRMLFRLTPDDSTKEAIAERLHAKYAGDHIPADPHGPPFPPPDDRPCQEARLTPDNPPDDADIEPLEDANDPLEEPAADVAEEAVLRELEESPPLP</sequence>
<dbReference type="Pfam" id="PF01636">
    <property type="entry name" value="APH"/>
    <property type="match status" value="1"/>
</dbReference>
<feature type="domain" description="Aminoglycoside phosphotransferase" evidence="2">
    <location>
        <begin position="25"/>
        <end position="218"/>
    </location>
</feature>
<dbReference type="Proteomes" id="UP000002039">
    <property type="component" value="Unassembled WGS sequence"/>
</dbReference>
<gene>
    <name evidence="3" type="ORF">BDCG_00723</name>
</gene>
<reference evidence="4" key="1">
    <citation type="journal article" date="2015" name="PLoS Genet.">
        <title>The dynamic genome and transcriptome of the human fungal pathogen Blastomyces and close relative Emmonsia.</title>
        <authorList>
            <person name="Munoz J.F."/>
            <person name="Gauthier G.M."/>
            <person name="Desjardins C.A."/>
            <person name="Gallo J.E."/>
            <person name="Holder J."/>
            <person name="Sullivan T.D."/>
            <person name="Marty A.J."/>
            <person name="Carmen J.C."/>
            <person name="Chen Z."/>
            <person name="Ding L."/>
            <person name="Gujja S."/>
            <person name="Magrini V."/>
            <person name="Misas E."/>
            <person name="Mitreva M."/>
            <person name="Priest M."/>
            <person name="Saif S."/>
            <person name="Whiston E.A."/>
            <person name="Young S."/>
            <person name="Zeng Q."/>
            <person name="Goldman W.E."/>
            <person name="Mardis E.R."/>
            <person name="Taylor J.W."/>
            <person name="McEwen J.G."/>
            <person name="Clay O.K."/>
            <person name="Klein B.S."/>
            <person name="Cuomo C.A."/>
        </authorList>
    </citation>
    <scope>NUCLEOTIDE SEQUENCE [LARGE SCALE GENOMIC DNA]</scope>
    <source>
        <strain evidence="4">ER-3 / ATCC MYA-2586</strain>
    </source>
</reference>
<evidence type="ECO:0000313" key="3">
    <source>
        <dbReference type="EMBL" id="EEQ83918.2"/>
    </source>
</evidence>
<dbReference type="PANTHER" id="PTHR21310:SF58">
    <property type="entry name" value="AMINOGLYCOSIDE PHOSPHOTRANSFERASE DOMAIN-CONTAINING PROTEIN"/>
    <property type="match status" value="1"/>
</dbReference>
<proteinExistence type="predicted"/>
<dbReference type="SUPFAM" id="SSF56112">
    <property type="entry name" value="Protein kinase-like (PK-like)"/>
    <property type="match status" value="1"/>
</dbReference>
<feature type="region of interest" description="Disordered" evidence="1">
    <location>
        <begin position="513"/>
        <end position="564"/>
    </location>
</feature>
<evidence type="ECO:0000259" key="2">
    <source>
        <dbReference type="Pfam" id="PF01636"/>
    </source>
</evidence>
<dbReference type="InterPro" id="IPR002575">
    <property type="entry name" value="Aminoglycoside_PTrfase"/>
</dbReference>
<organism evidence="3 4">
    <name type="scientific">Ajellomyces dermatitidis (strain ER-3 / ATCC MYA-2586)</name>
    <name type="common">Blastomyces dermatitidis</name>
    <dbReference type="NCBI Taxonomy" id="559297"/>
    <lineage>
        <taxon>Eukaryota</taxon>
        <taxon>Fungi</taxon>
        <taxon>Dikarya</taxon>
        <taxon>Ascomycota</taxon>
        <taxon>Pezizomycotina</taxon>
        <taxon>Eurotiomycetes</taxon>
        <taxon>Eurotiomycetidae</taxon>
        <taxon>Onygenales</taxon>
        <taxon>Ajellomycetaceae</taxon>
        <taxon>Blastomyces</taxon>
    </lineage>
</organism>
<feature type="compositionally biased region" description="Acidic residues" evidence="1">
    <location>
        <begin position="543"/>
        <end position="564"/>
    </location>
</feature>
<name>A0ABP2ELY4_AJEDR</name>